<dbReference type="InterPro" id="IPR017455">
    <property type="entry name" value="Znf_FYVE-rel"/>
</dbReference>
<evidence type="ECO:0000256" key="4">
    <source>
        <dbReference type="PROSITE-ProRule" id="PRU00091"/>
    </source>
</evidence>
<sequence>MNMVATHVRNSTHMGAGNTNLIMPMVPDAQQYGLLNNLHAAHTVRTQTQYQHQPQPQLPPQIAHTQHGRHSRSQSFQNMPSAPRDSRQISPLSTSGSNTNPSNTNGSTPVSPQNNSSRRDGALPVYMPAVLRPNLFPSKKTRRSQLQITQVQSPIQENQKLDQQQQLQQPPADVSSSHGSNSSNDDYVKERRNSILNLASYALPRLGRRRSTQDGRCSDDEWAMEAFPEVTSEPTRKHWKPDTAVTTCDDPVCKKTFTYFTRRHHCRRCGNIFCDPHSSLEVPLDQDANYNPRASMSRSCRHCFDEFQSWKNRNSNSPSNSTASTESEAISQSPVVPSPMPQNGFFKPTTSSQEVAQSVPRDWNWSTF</sequence>
<evidence type="ECO:0000256" key="3">
    <source>
        <dbReference type="ARBA" id="ARBA00022833"/>
    </source>
</evidence>
<dbReference type="Pfam" id="PF01363">
    <property type="entry name" value="FYVE"/>
    <property type="match status" value="1"/>
</dbReference>
<dbReference type="SMART" id="SM00064">
    <property type="entry name" value="FYVE"/>
    <property type="match status" value="1"/>
</dbReference>
<dbReference type="SUPFAM" id="SSF57903">
    <property type="entry name" value="FYVE/PHD zinc finger"/>
    <property type="match status" value="1"/>
</dbReference>
<dbReference type="InterPro" id="IPR000306">
    <property type="entry name" value="Znf_FYVE"/>
</dbReference>
<feature type="region of interest" description="Disordered" evidence="5">
    <location>
        <begin position="156"/>
        <end position="187"/>
    </location>
</feature>
<feature type="domain" description="FYVE-type" evidence="6">
    <location>
        <begin position="253"/>
        <end position="308"/>
    </location>
</feature>
<protein>
    <submittedName>
        <fullName evidence="7">Zn finger protein</fullName>
    </submittedName>
</protein>
<dbReference type="PANTHER" id="PTHR23164:SF30">
    <property type="entry name" value="EARLY ENDOSOME ANTIGEN 1"/>
    <property type="match status" value="1"/>
</dbReference>
<dbReference type="PROSITE" id="PS50178">
    <property type="entry name" value="ZF_FYVE"/>
    <property type="match status" value="1"/>
</dbReference>
<evidence type="ECO:0000256" key="5">
    <source>
        <dbReference type="SAM" id="MobiDB-lite"/>
    </source>
</evidence>
<dbReference type="Proteomes" id="UP001583280">
    <property type="component" value="Unassembled WGS sequence"/>
</dbReference>
<name>A0ABR3ZCF4_9PEZI</name>
<reference evidence="7 8" key="1">
    <citation type="journal article" date="2024" name="IMA Fungus">
        <title>IMA Genome - F19 : A genome assembly and annotation guide to empower mycologists, including annotated draft genome sequences of Ceratocystis pirilliformis, Diaporthe australafricana, Fusarium ophioides, Paecilomyces lecythidis, and Sporothrix stenoceras.</title>
        <authorList>
            <person name="Aylward J."/>
            <person name="Wilson A.M."/>
            <person name="Visagie C.M."/>
            <person name="Spraker J."/>
            <person name="Barnes I."/>
            <person name="Buitendag C."/>
            <person name="Ceriani C."/>
            <person name="Del Mar Angel L."/>
            <person name="du Plessis D."/>
            <person name="Fuchs T."/>
            <person name="Gasser K."/>
            <person name="Kramer D."/>
            <person name="Li W."/>
            <person name="Munsamy K."/>
            <person name="Piso A."/>
            <person name="Price J.L."/>
            <person name="Sonnekus B."/>
            <person name="Thomas C."/>
            <person name="van der Nest A."/>
            <person name="van Dijk A."/>
            <person name="van Heerden A."/>
            <person name="van Vuuren N."/>
            <person name="Yilmaz N."/>
            <person name="Duong T.A."/>
            <person name="van der Merwe N.A."/>
            <person name="Wingfield M.J."/>
            <person name="Wingfield B.D."/>
        </authorList>
    </citation>
    <scope>NUCLEOTIDE SEQUENCE [LARGE SCALE GENOMIC DNA]</scope>
    <source>
        <strain evidence="7 8">CMW 12675</strain>
    </source>
</reference>
<keyword evidence="3" id="KW-0862">Zinc</keyword>
<feature type="compositionally biased region" description="Low complexity" evidence="5">
    <location>
        <begin position="90"/>
        <end position="112"/>
    </location>
</feature>
<proteinExistence type="predicted"/>
<dbReference type="Gene3D" id="3.30.40.10">
    <property type="entry name" value="Zinc/RING finger domain, C3HC4 (zinc finger)"/>
    <property type="match status" value="1"/>
</dbReference>
<gene>
    <name evidence="7" type="primary">PIB2</name>
    <name evidence="7" type="ORF">Cpir12675_002456</name>
</gene>
<evidence type="ECO:0000259" key="6">
    <source>
        <dbReference type="PROSITE" id="PS50178"/>
    </source>
</evidence>
<evidence type="ECO:0000256" key="2">
    <source>
        <dbReference type="ARBA" id="ARBA00022771"/>
    </source>
</evidence>
<keyword evidence="1" id="KW-0479">Metal-binding</keyword>
<comment type="caution">
    <text evidence="7">The sequence shown here is derived from an EMBL/GenBank/DDBJ whole genome shotgun (WGS) entry which is preliminary data.</text>
</comment>
<dbReference type="InterPro" id="IPR013083">
    <property type="entry name" value="Znf_RING/FYVE/PHD"/>
</dbReference>
<dbReference type="CDD" id="cd15760">
    <property type="entry name" value="FYVE_scVPS27p_like"/>
    <property type="match status" value="1"/>
</dbReference>
<evidence type="ECO:0000313" key="7">
    <source>
        <dbReference type="EMBL" id="KAL1897199.1"/>
    </source>
</evidence>
<feature type="compositionally biased region" description="Low complexity" evidence="5">
    <location>
        <begin position="312"/>
        <end position="335"/>
    </location>
</feature>
<feature type="compositionally biased region" description="Low complexity" evidence="5">
    <location>
        <begin position="156"/>
        <end position="184"/>
    </location>
</feature>
<dbReference type="PANTHER" id="PTHR23164">
    <property type="entry name" value="EARLY ENDOSOME ANTIGEN 1"/>
    <property type="match status" value="1"/>
</dbReference>
<organism evidence="7 8">
    <name type="scientific">Ceratocystis pirilliformis</name>
    <dbReference type="NCBI Taxonomy" id="259994"/>
    <lineage>
        <taxon>Eukaryota</taxon>
        <taxon>Fungi</taxon>
        <taxon>Dikarya</taxon>
        <taxon>Ascomycota</taxon>
        <taxon>Pezizomycotina</taxon>
        <taxon>Sordariomycetes</taxon>
        <taxon>Hypocreomycetidae</taxon>
        <taxon>Microascales</taxon>
        <taxon>Ceratocystidaceae</taxon>
        <taxon>Ceratocystis</taxon>
    </lineage>
</organism>
<accession>A0ABR3ZCF4</accession>
<keyword evidence="8" id="KW-1185">Reference proteome</keyword>
<feature type="region of interest" description="Disordered" evidence="5">
    <location>
        <begin position="45"/>
        <end position="121"/>
    </location>
</feature>
<evidence type="ECO:0000313" key="8">
    <source>
        <dbReference type="Proteomes" id="UP001583280"/>
    </source>
</evidence>
<keyword evidence="2 4" id="KW-0863">Zinc-finger</keyword>
<evidence type="ECO:0000256" key="1">
    <source>
        <dbReference type="ARBA" id="ARBA00022723"/>
    </source>
</evidence>
<dbReference type="InterPro" id="IPR011011">
    <property type="entry name" value="Znf_FYVE_PHD"/>
</dbReference>
<dbReference type="EMBL" id="JAWDJO010000048">
    <property type="protein sequence ID" value="KAL1897199.1"/>
    <property type="molecule type" value="Genomic_DNA"/>
</dbReference>
<feature type="region of interest" description="Disordered" evidence="5">
    <location>
        <begin position="312"/>
        <end position="368"/>
    </location>
</feature>